<dbReference type="PROSITE" id="PS50835">
    <property type="entry name" value="IG_LIKE"/>
    <property type="match status" value="1"/>
</dbReference>
<sequence length="185" mass="20101">MPEPVKKAEAPAKAPTDGPGESSVEPQPAPAPPAAAPTGEETAAPAHAAPPAEEAQPPDTRQDLTGLFTEKPQTGEVTVGENITFVAKVNAESLLKKPTIKWFKGKWMDLASKSGKHLQLKETYDRNTKIYTFEMQIMAAKPNFAGAYRCEVSSRDKFDSCNFDLTVHEARAAEGFDIRAAFRRT</sequence>
<dbReference type="Ensembl" id="ENSSDUT00000011070.1">
    <property type="protein sequence ID" value="ENSSDUP00000010872.1"/>
    <property type="gene ID" value="ENSSDUG00000007953.1"/>
</dbReference>
<feature type="compositionally biased region" description="Basic and acidic residues" evidence="2">
    <location>
        <begin position="1"/>
        <end position="10"/>
    </location>
</feature>
<name>A0A3B4TXT6_SERDU</name>
<dbReference type="Pfam" id="PF07679">
    <property type="entry name" value="I-set"/>
    <property type="match status" value="1"/>
</dbReference>
<dbReference type="OMA" id="KPENTVA"/>
<feature type="domain" description="Ig-like" evidence="3">
    <location>
        <begin position="58"/>
        <end position="166"/>
    </location>
</feature>
<dbReference type="PANTHER" id="PTHR13817:SF20">
    <property type="entry name" value="MYOSIN-BINDING PROTEIN C, CARDIAC-TYPE"/>
    <property type="match status" value="1"/>
</dbReference>
<dbReference type="SMART" id="SM00409">
    <property type="entry name" value="IG"/>
    <property type="match status" value="1"/>
</dbReference>
<dbReference type="SUPFAM" id="SSF48726">
    <property type="entry name" value="Immunoglobulin"/>
    <property type="match status" value="1"/>
</dbReference>
<dbReference type="GO" id="GO:0032036">
    <property type="term" value="F:myosin heavy chain binding"/>
    <property type="evidence" value="ECO:0007669"/>
    <property type="project" value="TreeGrafter"/>
</dbReference>
<reference evidence="4" key="2">
    <citation type="submission" date="2025-09" db="UniProtKB">
        <authorList>
            <consortium name="Ensembl"/>
        </authorList>
    </citation>
    <scope>IDENTIFICATION</scope>
</reference>
<dbReference type="FunFam" id="2.60.40.10:FF:000111">
    <property type="entry name" value="Myosin-binding protein C, slow type"/>
    <property type="match status" value="1"/>
</dbReference>
<dbReference type="GO" id="GO:0055010">
    <property type="term" value="P:ventricular cardiac muscle tissue morphogenesis"/>
    <property type="evidence" value="ECO:0007669"/>
    <property type="project" value="TreeGrafter"/>
</dbReference>
<dbReference type="Gene3D" id="2.60.40.10">
    <property type="entry name" value="Immunoglobulins"/>
    <property type="match status" value="1"/>
</dbReference>
<dbReference type="GO" id="GO:0031430">
    <property type="term" value="C:M band"/>
    <property type="evidence" value="ECO:0007669"/>
    <property type="project" value="TreeGrafter"/>
</dbReference>
<evidence type="ECO:0000256" key="1">
    <source>
        <dbReference type="ARBA" id="ARBA00022737"/>
    </source>
</evidence>
<dbReference type="InterPro" id="IPR036179">
    <property type="entry name" value="Ig-like_dom_sf"/>
</dbReference>
<evidence type="ECO:0000313" key="4">
    <source>
        <dbReference type="Ensembl" id="ENSSDUP00000010872.1"/>
    </source>
</evidence>
<dbReference type="InterPro" id="IPR050964">
    <property type="entry name" value="Striated_Muscle_Regulatory"/>
</dbReference>
<dbReference type="InterPro" id="IPR003599">
    <property type="entry name" value="Ig_sub"/>
</dbReference>
<reference evidence="4" key="1">
    <citation type="submission" date="2025-08" db="UniProtKB">
        <authorList>
            <consortium name="Ensembl"/>
        </authorList>
    </citation>
    <scope>IDENTIFICATION</scope>
</reference>
<dbReference type="Proteomes" id="UP000261420">
    <property type="component" value="Unplaced"/>
</dbReference>
<feature type="region of interest" description="Disordered" evidence="2">
    <location>
        <begin position="1"/>
        <end position="66"/>
    </location>
</feature>
<feature type="compositionally biased region" description="Low complexity" evidence="2">
    <location>
        <begin position="36"/>
        <end position="58"/>
    </location>
</feature>
<dbReference type="AlphaFoldDB" id="A0A3B4TXT6"/>
<keyword evidence="1" id="KW-0677">Repeat</keyword>
<dbReference type="PANTHER" id="PTHR13817">
    <property type="entry name" value="TITIN"/>
    <property type="match status" value="1"/>
</dbReference>
<dbReference type="InterPro" id="IPR013783">
    <property type="entry name" value="Ig-like_fold"/>
</dbReference>
<evidence type="ECO:0000259" key="3">
    <source>
        <dbReference type="PROSITE" id="PS50835"/>
    </source>
</evidence>
<organism evidence="4 5">
    <name type="scientific">Seriola dumerili</name>
    <name type="common">Greater amberjack</name>
    <name type="synonym">Caranx dumerili</name>
    <dbReference type="NCBI Taxonomy" id="41447"/>
    <lineage>
        <taxon>Eukaryota</taxon>
        <taxon>Metazoa</taxon>
        <taxon>Chordata</taxon>
        <taxon>Craniata</taxon>
        <taxon>Vertebrata</taxon>
        <taxon>Euteleostomi</taxon>
        <taxon>Actinopterygii</taxon>
        <taxon>Neopterygii</taxon>
        <taxon>Teleostei</taxon>
        <taxon>Neoteleostei</taxon>
        <taxon>Acanthomorphata</taxon>
        <taxon>Carangaria</taxon>
        <taxon>Carangiformes</taxon>
        <taxon>Carangidae</taxon>
        <taxon>Seriola</taxon>
    </lineage>
</organism>
<dbReference type="GeneTree" id="ENSGT00940000157698"/>
<dbReference type="GO" id="GO:0045214">
    <property type="term" value="P:sarcomere organization"/>
    <property type="evidence" value="ECO:0007669"/>
    <property type="project" value="TreeGrafter"/>
</dbReference>
<keyword evidence="5" id="KW-1185">Reference proteome</keyword>
<dbReference type="STRING" id="41447.ENSSDUP00000010872"/>
<evidence type="ECO:0000256" key="2">
    <source>
        <dbReference type="SAM" id="MobiDB-lite"/>
    </source>
</evidence>
<dbReference type="InterPro" id="IPR013098">
    <property type="entry name" value="Ig_I-set"/>
</dbReference>
<proteinExistence type="predicted"/>
<protein>
    <recommendedName>
        <fullName evidence="3">Ig-like domain-containing protein</fullName>
    </recommendedName>
</protein>
<accession>A0A3B4TXT6</accession>
<dbReference type="InterPro" id="IPR007110">
    <property type="entry name" value="Ig-like_dom"/>
</dbReference>
<evidence type="ECO:0000313" key="5">
    <source>
        <dbReference type="Proteomes" id="UP000261420"/>
    </source>
</evidence>